<dbReference type="CDD" id="cd00207">
    <property type="entry name" value="fer2"/>
    <property type="match status" value="1"/>
</dbReference>
<keyword evidence="5" id="KW-0479">Metal-binding</keyword>
<keyword evidence="8" id="KW-0411">Iron-sulfur</keyword>
<feature type="domain" description="2Fe-2S ferredoxin-type" evidence="9">
    <location>
        <begin position="241"/>
        <end position="328"/>
    </location>
</feature>
<evidence type="ECO:0000256" key="2">
    <source>
        <dbReference type="ARBA" id="ARBA00022630"/>
    </source>
</evidence>
<evidence type="ECO:0000313" key="11">
    <source>
        <dbReference type="EMBL" id="KGM86403.1"/>
    </source>
</evidence>
<keyword evidence="6" id="KW-0560">Oxidoreductase</keyword>
<dbReference type="GO" id="GO:0016491">
    <property type="term" value="F:oxidoreductase activity"/>
    <property type="evidence" value="ECO:0007669"/>
    <property type="project" value="UniProtKB-KW"/>
</dbReference>
<dbReference type="PROSITE" id="PS51384">
    <property type="entry name" value="FAD_FR"/>
    <property type="match status" value="1"/>
</dbReference>
<dbReference type="Gene3D" id="2.40.30.10">
    <property type="entry name" value="Translation factors"/>
    <property type="match status" value="1"/>
</dbReference>
<dbReference type="PANTHER" id="PTHR47354">
    <property type="entry name" value="NADH OXIDOREDUCTASE HCR"/>
    <property type="match status" value="1"/>
</dbReference>
<evidence type="ECO:0000256" key="8">
    <source>
        <dbReference type="ARBA" id="ARBA00023014"/>
    </source>
</evidence>
<dbReference type="Pfam" id="PF00111">
    <property type="entry name" value="Fer2"/>
    <property type="match status" value="1"/>
</dbReference>
<dbReference type="Proteomes" id="UP000030021">
    <property type="component" value="Unassembled WGS sequence"/>
</dbReference>
<organism evidence="11 12">
    <name type="scientific">Roseovarius mucosus DSM 17069</name>
    <dbReference type="NCBI Taxonomy" id="1288298"/>
    <lineage>
        <taxon>Bacteria</taxon>
        <taxon>Pseudomonadati</taxon>
        <taxon>Pseudomonadota</taxon>
        <taxon>Alphaproteobacteria</taxon>
        <taxon>Rhodobacterales</taxon>
        <taxon>Roseobacteraceae</taxon>
        <taxon>Roseovarius</taxon>
    </lineage>
</organism>
<evidence type="ECO:0000256" key="6">
    <source>
        <dbReference type="ARBA" id="ARBA00023002"/>
    </source>
</evidence>
<comment type="cofactor">
    <cofactor evidence="1">
        <name>FMN</name>
        <dbReference type="ChEBI" id="CHEBI:58210"/>
    </cofactor>
</comment>
<dbReference type="Gene3D" id="3.10.20.30">
    <property type="match status" value="1"/>
</dbReference>
<dbReference type="SUPFAM" id="SSF52343">
    <property type="entry name" value="Ferredoxin reductase-like, C-terminal NADP-linked domain"/>
    <property type="match status" value="1"/>
</dbReference>
<proteinExistence type="predicted"/>
<dbReference type="PROSITE" id="PS00197">
    <property type="entry name" value="2FE2S_FER_1"/>
    <property type="match status" value="1"/>
</dbReference>
<evidence type="ECO:0000256" key="1">
    <source>
        <dbReference type="ARBA" id="ARBA00001917"/>
    </source>
</evidence>
<protein>
    <submittedName>
        <fullName evidence="11">Flavodoxin reductase (Ferredoxin-NADPH reductase) family 1</fullName>
    </submittedName>
</protein>
<dbReference type="EMBL" id="AONH01000018">
    <property type="protein sequence ID" value="KGM86403.1"/>
    <property type="molecule type" value="Genomic_DNA"/>
</dbReference>
<dbReference type="InterPro" id="IPR054582">
    <property type="entry name" value="DmmA-like_N"/>
</dbReference>
<sequence>MSAAPQKARAGAEKIEVVVAAVVPVNELVTRFEFRRPDGAEFPPFSAGAHTVVEMHDDGRTRLNPYSLMSDPGDRSLYAISVRRDDEGRGGSLYMHRHVKPGDAMTITYPVNLFPLDLRARKHVFFAGGIGITPFMAMIAQLEQSNGNWELHYACRSAALGSYADELRGKYPNKAHIYYDDQEQVIPLDDLLSGQPLGTHIYVCGPKGMIGWVKARAAALGWPDEAVHSEEFLAPQPGAPFEVRLCKSDLVIQVGEHESLLEAIERAGVDAPFLCRGGACGQCETEVVELDGEIVHRDHWLDEAEHASGKKIMPCVSRFIGKTLVLDR</sequence>
<dbReference type="AlphaFoldDB" id="A0A0A0HJS9"/>
<accession>A0A0A0HJS9</accession>
<dbReference type="InterPro" id="IPR039261">
    <property type="entry name" value="FNR_nucleotide-bd"/>
</dbReference>
<dbReference type="HOGENOM" id="CLU_003827_17_0_5"/>
<name>A0A0A0HJS9_9RHOB</name>
<dbReference type="InterPro" id="IPR001041">
    <property type="entry name" value="2Fe-2S_ferredoxin-type"/>
</dbReference>
<gene>
    <name evidence="11" type="ORF">rosmuc_03677</name>
</gene>
<dbReference type="RefSeq" id="WP_037274869.1">
    <property type="nucleotide sequence ID" value="NZ_KN293983.1"/>
</dbReference>
<dbReference type="InterPro" id="IPR050415">
    <property type="entry name" value="MRET"/>
</dbReference>
<dbReference type="InterPro" id="IPR017927">
    <property type="entry name" value="FAD-bd_FR_type"/>
</dbReference>
<dbReference type="PANTHER" id="PTHR47354:SF1">
    <property type="entry name" value="CARNITINE MONOOXYGENASE REDUCTASE SUBUNIT"/>
    <property type="match status" value="1"/>
</dbReference>
<dbReference type="GO" id="GO:0051537">
    <property type="term" value="F:2 iron, 2 sulfur cluster binding"/>
    <property type="evidence" value="ECO:0007669"/>
    <property type="project" value="UniProtKB-KW"/>
</dbReference>
<dbReference type="eggNOG" id="COG1018">
    <property type="taxonomic scope" value="Bacteria"/>
</dbReference>
<dbReference type="Pfam" id="PF22290">
    <property type="entry name" value="DmmA-like_N"/>
    <property type="match status" value="1"/>
</dbReference>
<keyword evidence="2" id="KW-0285">Flavoprotein</keyword>
<keyword evidence="7" id="KW-0408">Iron</keyword>
<evidence type="ECO:0000256" key="4">
    <source>
        <dbReference type="ARBA" id="ARBA00022714"/>
    </source>
</evidence>
<dbReference type="SUPFAM" id="SSF54292">
    <property type="entry name" value="2Fe-2S ferredoxin-like"/>
    <property type="match status" value="1"/>
</dbReference>
<dbReference type="STRING" id="215743.ROSMUCSMR3_00038"/>
<dbReference type="SUPFAM" id="SSF63380">
    <property type="entry name" value="Riboflavin synthase domain-like"/>
    <property type="match status" value="1"/>
</dbReference>
<dbReference type="InterPro" id="IPR036010">
    <property type="entry name" value="2Fe-2S_ferredoxin-like_sf"/>
</dbReference>
<feature type="domain" description="FAD-binding FR-type" evidence="10">
    <location>
        <begin position="12"/>
        <end position="117"/>
    </location>
</feature>
<evidence type="ECO:0000259" key="9">
    <source>
        <dbReference type="PROSITE" id="PS51085"/>
    </source>
</evidence>
<dbReference type="InterPro" id="IPR012675">
    <property type="entry name" value="Beta-grasp_dom_sf"/>
</dbReference>
<evidence type="ECO:0000256" key="7">
    <source>
        <dbReference type="ARBA" id="ARBA00023004"/>
    </source>
</evidence>
<dbReference type="PRINTS" id="PR00409">
    <property type="entry name" value="PHDIOXRDTASE"/>
</dbReference>
<dbReference type="PROSITE" id="PS51085">
    <property type="entry name" value="2FE2S_FER_2"/>
    <property type="match status" value="1"/>
</dbReference>
<dbReference type="Gene3D" id="3.40.50.80">
    <property type="entry name" value="Nucleotide-binding domain of ferredoxin-NADP reductase (FNR) module"/>
    <property type="match status" value="1"/>
</dbReference>
<evidence type="ECO:0000256" key="5">
    <source>
        <dbReference type="ARBA" id="ARBA00022723"/>
    </source>
</evidence>
<keyword evidence="4" id="KW-0001">2Fe-2S</keyword>
<dbReference type="GO" id="GO:0046872">
    <property type="term" value="F:metal ion binding"/>
    <property type="evidence" value="ECO:0007669"/>
    <property type="project" value="UniProtKB-KW"/>
</dbReference>
<dbReference type="InterPro" id="IPR017938">
    <property type="entry name" value="Riboflavin_synthase-like_b-brl"/>
</dbReference>
<reference evidence="11 12" key="1">
    <citation type="submission" date="2013-01" db="EMBL/GenBank/DDBJ databases">
        <authorList>
            <person name="Fiebig A."/>
            <person name="Goeker M."/>
            <person name="Klenk H.-P.P."/>
        </authorList>
    </citation>
    <scope>NUCLEOTIDE SEQUENCE [LARGE SCALE GENOMIC DNA]</scope>
    <source>
        <strain evidence="11 12">DSM 17069</strain>
    </source>
</reference>
<evidence type="ECO:0000256" key="3">
    <source>
        <dbReference type="ARBA" id="ARBA00022643"/>
    </source>
</evidence>
<evidence type="ECO:0000259" key="10">
    <source>
        <dbReference type="PROSITE" id="PS51384"/>
    </source>
</evidence>
<dbReference type="InterPro" id="IPR006058">
    <property type="entry name" value="2Fe2S_fd_BS"/>
</dbReference>
<dbReference type="OrthoDB" id="9792185at2"/>
<dbReference type="PATRIC" id="fig|1288298.3.peg.3690"/>
<comment type="caution">
    <text evidence="11">The sequence shown here is derived from an EMBL/GenBank/DDBJ whole genome shotgun (WGS) entry which is preliminary data.</text>
</comment>
<dbReference type="CDD" id="cd06185">
    <property type="entry name" value="PDR_like"/>
    <property type="match status" value="1"/>
</dbReference>
<evidence type="ECO:0000313" key="12">
    <source>
        <dbReference type="Proteomes" id="UP000030021"/>
    </source>
</evidence>
<keyword evidence="3" id="KW-0288">FMN</keyword>